<dbReference type="GO" id="GO:0032259">
    <property type="term" value="P:methylation"/>
    <property type="evidence" value="ECO:0007669"/>
    <property type="project" value="UniProtKB-KW"/>
</dbReference>
<name>A0A7X4KIJ4_9BURK</name>
<dbReference type="SUPFAM" id="SSF53335">
    <property type="entry name" value="S-adenosyl-L-methionine-dependent methyltransferases"/>
    <property type="match status" value="1"/>
</dbReference>
<dbReference type="Pfam" id="PF13489">
    <property type="entry name" value="Methyltransf_23"/>
    <property type="match status" value="1"/>
</dbReference>
<evidence type="ECO:0000313" key="1">
    <source>
        <dbReference type="EMBL" id="MYM75696.1"/>
    </source>
</evidence>
<dbReference type="RefSeq" id="WP_161052309.1">
    <property type="nucleotide sequence ID" value="NZ_WWCR01000046.1"/>
</dbReference>
<keyword evidence="1" id="KW-0489">Methyltransferase</keyword>
<keyword evidence="1" id="KW-0808">Transferase</keyword>
<sequence length="268" mass="30584">MPTLPQLSSITFPAAAGAAVPCPICATETVLHDVVDFNKNCEEARQHFLPLSGRPVYYHRCPECAFVLAPEFRHWSDQDFQDHIYNEQYIEIDPDYVSKRPMHNAAFLRQLFDRARTEIRHLDYGGGSGVLSNALKEQGWHSTTYDPFPRNAQRLADLGKFNLISVFEVFEHVPDVTELMSNLSALMEDECLVIFSTLLTDGNIKPNTRLTWWYASPRNGHISLFSRQSLVQLAKQHELQYGSFNGGTHCLFNRLPDWASKLLTPQKN</sequence>
<dbReference type="AlphaFoldDB" id="A0A7X4KIJ4"/>
<proteinExistence type="predicted"/>
<dbReference type="EMBL" id="WWCR01000046">
    <property type="protein sequence ID" value="MYM75696.1"/>
    <property type="molecule type" value="Genomic_DNA"/>
</dbReference>
<evidence type="ECO:0000313" key="2">
    <source>
        <dbReference type="Proteomes" id="UP000469734"/>
    </source>
</evidence>
<comment type="caution">
    <text evidence="1">The sequence shown here is derived from an EMBL/GenBank/DDBJ whole genome shotgun (WGS) entry which is preliminary data.</text>
</comment>
<dbReference type="Proteomes" id="UP000469734">
    <property type="component" value="Unassembled WGS sequence"/>
</dbReference>
<accession>A0A7X4KIJ4</accession>
<dbReference type="GO" id="GO:0008168">
    <property type="term" value="F:methyltransferase activity"/>
    <property type="evidence" value="ECO:0007669"/>
    <property type="project" value="UniProtKB-KW"/>
</dbReference>
<reference evidence="1 2" key="1">
    <citation type="submission" date="2019-12" db="EMBL/GenBank/DDBJ databases">
        <title>Novel species isolated from a subtropical stream in China.</title>
        <authorList>
            <person name="Lu H."/>
        </authorList>
    </citation>
    <scope>NUCLEOTIDE SEQUENCE [LARGE SCALE GENOMIC DNA]</scope>
    <source>
        <strain evidence="1 2">FT134W</strain>
    </source>
</reference>
<gene>
    <name evidence="1" type="ORF">GTP56_26380</name>
</gene>
<dbReference type="InterPro" id="IPR029063">
    <property type="entry name" value="SAM-dependent_MTases_sf"/>
</dbReference>
<protein>
    <submittedName>
        <fullName evidence="1">Methyltransferase domain-containing protein</fullName>
    </submittedName>
</protein>
<organism evidence="1 2">
    <name type="scientific">Duganella margarita</name>
    <dbReference type="NCBI Taxonomy" id="2692170"/>
    <lineage>
        <taxon>Bacteria</taxon>
        <taxon>Pseudomonadati</taxon>
        <taxon>Pseudomonadota</taxon>
        <taxon>Betaproteobacteria</taxon>
        <taxon>Burkholderiales</taxon>
        <taxon>Oxalobacteraceae</taxon>
        <taxon>Telluria group</taxon>
        <taxon>Duganella</taxon>
    </lineage>
</organism>
<dbReference type="Gene3D" id="3.40.50.150">
    <property type="entry name" value="Vaccinia Virus protein VP39"/>
    <property type="match status" value="1"/>
</dbReference>